<dbReference type="Pfam" id="PF01402">
    <property type="entry name" value="RHH_1"/>
    <property type="match status" value="1"/>
</dbReference>
<sequence length="87" mass="9861">MERKIQGKEISESQVDEWVAAAEAGYEVEELRKRAVGRPARSKEASQVVPVRLTKEELDAVMERAHRENLNRSEAIREALRAWSSAA</sequence>
<dbReference type="EMBL" id="PXVD01000018">
    <property type="protein sequence ID" value="MDJ1371957.1"/>
    <property type="molecule type" value="Genomic_DNA"/>
</dbReference>
<keyword evidence="3" id="KW-1185">Reference proteome</keyword>
<organism evidence="2 3">
    <name type="scientific">Gulosibacter molinativorax</name>
    <dbReference type="NCBI Taxonomy" id="256821"/>
    <lineage>
        <taxon>Bacteria</taxon>
        <taxon>Bacillati</taxon>
        <taxon>Actinomycetota</taxon>
        <taxon>Actinomycetes</taxon>
        <taxon>Micrococcales</taxon>
        <taxon>Microbacteriaceae</taxon>
        <taxon>Gulosibacter</taxon>
    </lineage>
</organism>
<dbReference type="InterPro" id="IPR002145">
    <property type="entry name" value="CopG"/>
</dbReference>
<accession>A0ABT7C9X3</accession>
<reference evidence="2" key="2">
    <citation type="journal article" date="2022" name="Sci. Rep.">
        <title>In silico prediction of the enzymes involved in the degradation of the herbicide molinate by Gulosibacter molinativorax ON4T.</title>
        <authorList>
            <person name="Lopes A.R."/>
            <person name="Bunin E."/>
            <person name="Viana A.T."/>
            <person name="Froufe H."/>
            <person name="Munoz-Merida A."/>
            <person name="Pinho D."/>
            <person name="Figueiredo J."/>
            <person name="Barroso C."/>
            <person name="Vaz-Moreira I."/>
            <person name="Bellanger X."/>
            <person name="Egas C."/>
            <person name="Nunes O.C."/>
        </authorList>
    </citation>
    <scope>NUCLEOTIDE SEQUENCE</scope>
    <source>
        <strain evidence="2">ON4</strain>
    </source>
</reference>
<feature type="domain" description="Ribbon-helix-helix protein CopG" evidence="1">
    <location>
        <begin position="49"/>
        <end position="83"/>
    </location>
</feature>
<evidence type="ECO:0000313" key="2">
    <source>
        <dbReference type="EMBL" id="MDJ1371957.1"/>
    </source>
</evidence>
<dbReference type="Proteomes" id="UP001170379">
    <property type="component" value="Unassembled WGS sequence"/>
</dbReference>
<reference evidence="2" key="1">
    <citation type="submission" date="2018-03" db="EMBL/GenBank/DDBJ databases">
        <authorList>
            <person name="Nunes O.C."/>
            <person name="Lopes A.R."/>
            <person name="Froufe H."/>
            <person name="Munoz-Merida A."/>
            <person name="Barroso C."/>
            <person name="Egas C."/>
        </authorList>
    </citation>
    <scope>NUCLEOTIDE SEQUENCE</scope>
    <source>
        <strain evidence="2">ON4</strain>
    </source>
</reference>
<evidence type="ECO:0000259" key="1">
    <source>
        <dbReference type="Pfam" id="PF01402"/>
    </source>
</evidence>
<protein>
    <submittedName>
        <fullName evidence="2">Ribbon-helix-helix protein, CopG family</fullName>
    </submittedName>
</protein>
<name>A0ABT7C9X3_9MICO</name>
<gene>
    <name evidence="2" type="ORF">C7K25_11360</name>
</gene>
<comment type="caution">
    <text evidence="2">The sequence shown here is derived from an EMBL/GenBank/DDBJ whole genome shotgun (WGS) entry which is preliminary data.</text>
</comment>
<proteinExistence type="predicted"/>
<evidence type="ECO:0000313" key="3">
    <source>
        <dbReference type="Proteomes" id="UP001170379"/>
    </source>
</evidence>
<dbReference type="RefSeq" id="WP_084147411.1">
    <property type="nucleotide sequence ID" value="NZ_CP028426.1"/>
</dbReference>